<feature type="transmembrane region" description="Helical" evidence="8">
    <location>
        <begin position="313"/>
        <end position="340"/>
    </location>
</feature>
<evidence type="ECO:0000256" key="8">
    <source>
        <dbReference type="SAM" id="Phobius"/>
    </source>
</evidence>
<comment type="similarity">
    <text evidence="2">Belongs to the ammonia transporter channel (TC 1.A.11.2) family.</text>
</comment>
<evidence type="ECO:0000256" key="6">
    <source>
        <dbReference type="ARBA" id="ARBA00023136"/>
    </source>
</evidence>
<keyword evidence="4 8" id="KW-0812">Transmembrane</keyword>
<name>A0A518DB10_9BACT</name>
<protein>
    <submittedName>
        <fullName evidence="11">Ammonia channel</fullName>
    </submittedName>
</protein>
<feature type="signal peptide" evidence="9">
    <location>
        <begin position="1"/>
        <end position="29"/>
    </location>
</feature>
<dbReference type="InterPro" id="IPR002229">
    <property type="entry name" value="RhesusRHD"/>
</dbReference>
<dbReference type="KEGG" id="pnd:Pla175_20130"/>
<keyword evidence="6 8" id="KW-0472">Membrane</keyword>
<dbReference type="Pfam" id="PF00909">
    <property type="entry name" value="Ammonium_transp"/>
    <property type="match status" value="1"/>
</dbReference>
<reference evidence="11 12" key="1">
    <citation type="submission" date="2019-02" db="EMBL/GenBank/DDBJ databases">
        <title>Deep-cultivation of Planctomycetes and their phenomic and genomic characterization uncovers novel biology.</title>
        <authorList>
            <person name="Wiegand S."/>
            <person name="Jogler M."/>
            <person name="Boedeker C."/>
            <person name="Pinto D."/>
            <person name="Vollmers J."/>
            <person name="Rivas-Marin E."/>
            <person name="Kohn T."/>
            <person name="Peeters S.H."/>
            <person name="Heuer A."/>
            <person name="Rast P."/>
            <person name="Oberbeckmann S."/>
            <person name="Bunk B."/>
            <person name="Jeske O."/>
            <person name="Meyerdierks A."/>
            <person name="Storesund J.E."/>
            <person name="Kallscheuer N."/>
            <person name="Luecker S."/>
            <person name="Lage O.M."/>
            <person name="Pohl T."/>
            <person name="Merkel B.J."/>
            <person name="Hornburger P."/>
            <person name="Mueller R.-W."/>
            <person name="Bruemmer F."/>
            <person name="Labrenz M."/>
            <person name="Spormann A.M."/>
            <person name="Op den Camp H."/>
            <person name="Overmann J."/>
            <person name="Amann R."/>
            <person name="Jetten M.S.M."/>
            <person name="Mascher T."/>
            <person name="Medema M.H."/>
            <person name="Devos D.P."/>
            <person name="Kaster A.-K."/>
            <person name="Ovreas L."/>
            <person name="Rohde M."/>
            <person name="Galperin M.Y."/>
            <person name="Jogler C."/>
        </authorList>
    </citation>
    <scope>NUCLEOTIDE SEQUENCE [LARGE SCALE GENOMIC DNA]</scope>
    <source>
        <strain evidence="11 12">Pla175</strain>
    </source>
</reference>
<keyword evidence="7" id="KW-0924">Ammonia transport</keyword>
<feature type="domain" description="Ammonium transporter AmtB-like" evidence="10">
    <location>
        <begin position="63"/>
        <end position="475"/>
    </location>
</feature>
<dbReference type="GO" id="GO:0097272">
    <property type="term" value="P:ammonium homeostasis"/>
    <property type="evidence" value="ECO:0007669"/>
    <property type="project" value="TreeGrafter"/>
</dbReference>
<feature type="transmembrane region" description="Helical" evidence="8">
    <location>
        <begin position="425"/>
        <end position="448"/>
    </location>
</feature>
<dbReference type="PANTHER" id="PTHR11730:SF62">
    <property type="entry name" value="AMMONIUM TRANSPORTER SLL1017-RELATED"/>
    <property type="match status" value="1"/>
</dbReference>
<dbReference type="PRINTS" id="PR00342">
    <property type="entry name" value="RHESUSRHD"/>
</dbReference>
<evidence type="ECO:0000259" key="10">
    <source>
        <dbReference type="Pfam" id="PF00909"/>
    </source>
</evidence>
<organism evidence="11 12">
    <name type="scientific">Pirellulimonas nuda</name>
    <dbReference type="NCBI Taxonomy" id="2528009"/>
    <lineage>
        <taxon>Bacteria</taxon>
        <taxon>Pseudomonadati</taxon>
        <taxon>Planctomycetota</taxon>
        <taxon>Planctomycetia</taxon>
        <taxon>Pirellulales</taxon>
        <taxon>Lacipirellulaceae</taxon>
        <taxon>Pirellulimonas</taxon>
    </lineage>
</organism>
<feature type="transmembrane region" description="Helical" evidence="8">
    <location>
        <begin position="239"/>
        <end position="260"/>
    </location>
</feature>
<sequence length="477" mass="50312" precursor="true">MTFTLNRCGLLAMLMAALFALSTPLTAYAQEDSDSASVAAEEVAAEPVEEPADLGLGFAIDNAMLFMCAVLVFFMQAGFAMVEAGFNSSKNAVNILFKNSMDICVGVLLFYTIGFGIMYPFSYEKFTDQFDKISEEEPDEEAATAAIDKIKAENGYFAFGGFGLDHYTSVGRFSPETDWLFQAMFAATAATIVSGAVAGRMKVGGYLIYSAVITALIYPVSGMWKWGGGWLAQMGFMDFAGSAVVHGVGGFAGLAGAMIIGPRIGRYVDGKSIPMPGHSLPLAALGVFILWFGWYGFNPGSQLAFHETSNMNVAMHCAVTTTLAAGAGGLVATLLSWVLFGKPDLSMGLNGILGGLVGITACCDVMNNWEAMAVGSIAAVIVIAGVMLLDKLMIDDPVGAFPVHGLCGVWGCLAIGVFGKNSFMTQLIGTAAICGWAFVTMLALFLILKAVGLLRVSAEEEQKGLDVSEHGMAAYTH</sequence>
<evidence type="ECO:0000256" key="5">
    <source>
        <dbReference type="ARBA" id="ARBA00022989"/>
    </source>
</evidence>
<evidence type="ECO:0000313" key="12">
    <source>
        <dbReference type="Proteomes" id="UP000317429"/>
    </source>
</evidence>
<keyword evidence="3" id="KW-0813">Transport</keyword>
<comment type="subcellular location">
    <subcellularLocation>
        <location evidence="1">Membrane</location>
        <topology evidence="1">Multi-pass membrane protein</topology>
    </subcellularLocation>
</comment>
<dbReference type="Gene3D" id="1.10.3430.10">
    <property type="entry name" value="Ammonium transporter AmtB like domains"/>
    <property type="match status" value="1"/>
</dbReference>
<dbReference type="Proteomes" id="UP000317429">
    <property type="component" value="Chromosome"/>
</dbReference>
<feature type="transmembrane region" description="Helical" evidence="8">
    <location>
        <begin position="401"/>
        <end position="419"/>
    </location>
</feature>
<dbReference type="InterPro" id="IPR029020">
    <property type="entry name" value="Ammonium/urea_transptr"/>
</dbReference>
<feature type="chain" id="PRO_5022145009" evidence="9">
    <location>
        <begin position="30"/>
        <end position="477"/>
    </location>
</feature>
<feature type="transmembrane region" description="Helical" evidence="8">
    <location>
        <begin position="179"/>
        <end position="199"/>
    </location>
</feature>
<feature type="transmembrane region" description="Helical" evidence="8">
    <location>
        <begin position="373"/>
        <end position="389"/>
    </location>
</feature>
<dbReference type="GO" id="GO:0008519">
    <property type="term" value="F:ammonium channel activity"/>
    <property type="evidence" value="ECO:0007669"/>
    <property type="project" value="InterPro"/>
</dbReference>
<dbReference type="RefSeq" id="WP_231954316.1">
    <property type="nucleotide sequence ID" value="NZ_CP036291.1"/>
</dbReference>
<dbReference type="InterPro" id="IPR024041">
    <property type="entry name" value="NH4_transpt_AmtB-like_dom"/>
</dbReference>
<dbReference type="PROSITE" id="PS01219">
    <property type="entry name" value="AMMONIUM_TRANSP"/>
    <property type="match status" value="1"/>
</dbReference>
<proteinExistence type="inferred from homology"/>
<evidence type="ECO:0000256" key="2">
    <source>
        <dbReference type="ARBA" id="ARBA00005887"/>
    </source>
</evidence>
<evidence type="ECO:0000256" key="9">
    <source>
        <dbReference type="SAM" id="SignalP"/>
    </source>
</evidence>
<dbReference type="SUPFAM" id="SSF111352">
    <property type="entry name" value="Ammonium transporter"/>
    <property type="match status" value="1"/>
</dbReference>
<keyword evidence="12" id="KW-1185">Reference proteome</keyword>
<dbReference type="InterPro" id="IPR018047">
    <property type="entry name" value="Ammonium_transpt_CS"/>
</dbReference>
<feature type="transmembrane region" description="Helical" evidence="8">
    <location>
        <begin position="63"/>
        <end position="82"/>
    </location>
</feature>
<dbReference type="AlphaFoldDB" id="A0A518DB10"/>
<feature type="transmembrane region" description="Helical" evidence="8">
    <location>
        <begin position="280"/>
        <end position="297"/>
    </location>
</feature>
<evidence type="ECO:0000256" key="7">
    <source>
        <dbReference type="ARBA" id="ARBA00023177"/>
    </source>
</evidence>
<dbReference type="GO" id="GO:0005886">
    <property type="term" value="C:plasma membrane"/>
    <property type="evidence" value="ECO:0007669"/>
    <property type="project" value="InterPro"/>
</dbReference>
<dbReference type="EMBL" id="CP036291">
    <property type="protein sequence ID" value="QDU88633.1"/>
    <property type="molecule type" value="Genomic_DNA"/>
</dbReference>
<feature type="transmembrane region" description="Helical" evidence="8">
    <location>
        <begin position="103"/>
        <end position="121"/>
    </location>
</feature>
<keyword evidence="9" id="KW-0732">Signal</keyword>
<evidence type="ECO:0000313" key="11">
    <source>
        <dbReference type="EMBL" id="QDU88633.1"/>
    </source>
</evidence>
<evidence type="ECO:0000256" key="3">
    <source>
        <dbReference type="ARBA" id="ARBA00022448"/>
    </source>
</evidence>
<gene>
    <name evidence="11" type="primary">amtB_2</name>
    <name evidence="11" type="ORF">Pla175_20130</name>
</gene>
<evidence type="ECO:0000256" key="4">
    <source>
        <dbReference type="ARBA" id="ARBA00022692"/>
    </source>
</evidence>
<keyword evidence="5 8" id="KW-1133">Transmembrane helix</keyword>
<accession>A0A518DB10</accession>
<feature type="transmembrane region" description="Helical" evidence="8">
    <location>
        <begin position="206"/>
        <end position="227"/>
    </location>
</feature>
<dbReference type="PANTHER" id="PTHR11730">
    <property type="entry name" value="AMMONIUM TRANSPORTER"/>
    <property type="match status" value="1"/>
</dbReference>
<evidence type="ECO:0000256" key="1">
    <source>
        <dbReference type="ARBA" id="ARBA00004141"/>
    </source>
</evidence>